<feature type="region of interest" description="Disordered" evidence="2">
    <location>
        <begin position="203"/>
        <end position="229"/>
    </location>
</feature>
<dbReference type="SUPFAM" id="SSF55781">
    <property type="entry name" value="GAF domain-like"/>
    <property type="match status" value="1"/>
</dbReference>
<proteinExistence type="predicted"/>
<feature type="domain" description="GAF" evidence="3">
    <location>
        <begin position="442"/>
        <end position="607"/>
    </location>
</feature>
<reference evidence="4" key="1">
    <citation type="submission" date="2023-08" db="EMBL/GenBank/DDBJ databases">
        <authorList>
            <person name="Chen Y."/>
            <person name="Shah S."/>
            <person name="Dougan E. K."/>
            <person name="Thang M."/>
            <person name="Chan C."/>
        </authorList>
    </citation>
    <scope>NUCLEOTIDE SEQUENCE</scope>
</reference>
<evidence type="ECO:0000256" key="1">
    <source>
        <dbReference type="SAM" id="Coils"/>
    </source>
</evidence>
<evidence type="ECO:0000313" key="5">
    <source>
        <dbReference type="Proteomes" id="UP001178507"/>
    </source>
</evidence>
<evidence type="ECO:0000259" key="3">
    <source>
        <dbReference type="SMART" id="SM00065"/>
    </source>
</evidence>
<evidence type="ECO:0000313" key="4">
    <source>
        <dbReference type="EMBL" id="CAJ1374926.1"/>
    </source>
</evidence>
<feature type="region of interest" description="Disordered" evidence="2">
    <location>
        <begin position="1"/>
        <end position="26"/>
    </location>
</feature>
<dbReference type="Gene3D" id="3.30.450.40">
    <property type="match status" value="1"/>
</dbReference>
<feature type="compositionally biased region" description="Polar residues" evidence="2">
    <location>
        <begin position="134"/>
        <end position="145"/>
    </location>
</feature>
<gene>
    <name evidence="4" type="ORF">EVOR1521_LOCUS4339</name>
</gene>
<dbReference type="SMART" id="SM00065">
    <property type="entry name" value="GAF"/>
    <property type="match status" value="1"/>
</dbReference>
<accession>A0AA36MK83</accession>
<feature type="compositionally biased region" description="Basic and acidic residues" evidence="2">
    <location>
        <begin position="1"/>
        <end position="10"/>
    </location>
</feature>
<name>A0AA36MK83_9DINO</name>
<evidence type="ECO:0000256" key="2">
    <source>
        <dbReference type="SAM" id="MobiDB-lite"/>
    </source>
</evidence>
<dbReference type="AlphaFoldDB" id="A0AA36MK83"/>
<dbReference type="EMBL" id="CAUJNA010000288">
    <property type="protein sequence ID" value="CAJ1374926.1"/>
    <property type="molecule type" value="Genomic_DNA"/>
</dbReference>
<organism evidence="4 5">
    <name type="scientific">Effrenium voratum</name>
    <dbReference type="NCBI Taxonomy" id="2562239"/>
    <lineage>
        <taxon>Eukaryota</taxon>
        <taxon>Sar</taxon>
        <taxon>Alveolata</taxon>
        <taxon>Dinophyceae</taxon>
        <taxon>Suessiales</taxon>
        <taxon>Symbiodiniaceae</taxon>
        <taxon>Effrenium</taxon>
    </lineage>
</organism>
<protein>
    <recommendedName>
        <fullName evidence="3">GAF domain-containing protein</fullName>
    </recommendedName>
</protein>
<keyword evidence="5" id="KW-1185">Reference proteome</keyword>
<dbReference type="Proteomes" id="UP001178507">
    <property type="component" value="Unassembled WGS sequence"/>
</dbReference>
<dbReference type="InterPro" id="IPR029016">
    <property type="entry name" value="GAF-like_dom_sf"/>
</dbReference>
<keyword evidence="1" id="KW-0175">Coiled coil</keyword>
<feature type="compositionally biased region" description="Basic and acidic residues" evidence="2">
    <location>
        <begin position="203"/>
        <end position="226"/>
    </location>
</feature>
<comment type="caution">
    <text evidence="4">The sequence shown here is derived from an EMBL/GenBank/DDBJ whole genome shotgun (WGS) entry which is preliminary data.</text>
</comment>
<feature type="coiled-coil region" evidence="1">
    <location>
        <begin position="89"/>
        <end position="123"/>
    </location>
</feature>
<sequence>MALPELEVRSADSGAQATADGSTAGDGMAAVAAEEYEAIAKRLQRDEELIKQLKHIVKAQHGKIEEFREMLEVTSSKSALISSYEAEDFKKAVESNQELHQQIHRLQAELAKYKAENSSLKKVNRRLKGLLHSDSSGWQMSTQSDMPPPPSECLPEVPALASTAPERSWSKGPLSVNSGRTELLGRLPLGSLTCRGHFNRGRLDFDDRDRSSSRSPPRRQDEDARKQKVPQFSRVSQLINSMNLLWRDFESALSCLRATADVAARLLADRRVANITVFMVDPWLRKAVTAPLAKSEQLTIFYLGQGKTELQVLLRLEESKVCPPLFTDLQALPFRSRTGAALPVLTPNRSRVWAVLQVTLEDSLRTAEATPVPRVLQDAGVSQDPYAASQCFTDSHVSYLQLLCSFMGGVLLHVERLEQRAKVVERTRSILEAAMDVNKAKTLADFEQRVKHMLSGFFSVSTIRILFYDPENKALLLASSQMRKKGATSIGAQKGILGQCAQKQQVINIPDIHQNPFVDPMADGLQRSGRPVGAHAGMLVGPMLVETSERSGHELLGVVQLLEKKRRAADGSQQPSEFTLDEQQLFSQLLTVCSHAGSRTIRVQQLAAQINGTPNHVQALLCG</sequence>
<dbReference type="InterPro" id="IPR003018">
    <property type="entry name" value="GAF"/>
</dbReference>
<feature type="region of interest" description="Disordered" evidence="2">
    <location>
        <begin position="134"/>
        <end position="156"/>
    </location>
</feature>